<organism evidence="5 6">
    <name type="scientific">Phaseolus angularis</name>
    <name type="common">Azuki bean</name>
    <name type="synonym">Vigna angularis</name>
    <dbReference type="NCBI Taxonomy" id="3914"/>
    <lineage>
        <taxon>Eukaryota</taxon>
        <taxon>Viridiplantae</taxon>
        <taxon>Streptophyta</taxon>
        <taxon>Embryophyta</taxon>
        <taxon>Tracheophyta</taxon>
        <taxon>Spermatophyta</taxon>
        <taxon>Magnoliopsida</taxon>
        <taxon>eudicotyledons</taxon>
        <taxon>Gunneridae</taxon>
        <taxon>Pentapetalae</taxon>
        <taxon>rosids</taxon>
        <taxon>fabids</taxon>
        <taxon>Fabales</taxon>
        <taxon>Fabaceae</taxon>
        <taxon>Papilionoideae</taxon>
        <taxon>50 kb inversion clade</taxon>
        <taxon>NPAAA clade</taxon>
        <taxon>indigoferoid/millettioid clade</taxon>
        <taxon>Phaseoleae</taxon>
        <taxon>Vigna</taxon>
    </lineage>
</organism>
<keyword evidence="4" id="KW-0735">Signal-anchor</keyword>
<evidence type="ECO:0000313" key="5">
    <source>
        <dbReference type="EMBL" id="KOM40715.1"/>
    </source>
</evidence>
<dbReference type="Gramene" id="KOM40715">
    <property type="protein sequence ID" value="KOM40715"/>
    <property type="gene ID" value="LR48_Vigan04g091300"/>
</dbReference>
<dbReference type="GO" id="GO:0005768">
    <property type="term" value="C:endosome"/>
    <property type="evidence" value="ECO:0007669"/>
    <property type="project" value="TreeGrafter"/>
</dbReference>
<dbReference type="STRING" id="3914.A0A0L9UCQ6"/>
<evidence type="ECO:0000256" key="3">
    <source>
        <dbReference type="ARBA" id="ARBA00023180"/>
    </source>
</evidence>
<dbReference type="PANTHER" id="PTHR10108">
    <property type="entry name" value="SAM-DEPENDENT METHYLTRANSFERASE"/>
    <property type="match status" value="1"/>
</dbReference>
<proteinExistence type="inferred from homology"/>
<dbReference type="Proteomes" id="UP000053144">
    <property type="component" value="Chromosome 4"/>
</dbReference>
<dbReference type="EMBL" id="CM003374">
    <property type="protein sequence ID" value="KOM40715.1"/>
    <property type="molecule type" value="Genomic_DNA"/>
</dbReference>
<accession>A0A0L9UCQ6</accession>
<protein>
    <recommendedName>
        <fullName evidence="4">Methyltransferase</fullName>
        <ecNumber evidence="4">2.1.1.-</ecNumber>
    </recommendedName>
</protein>
<comment type="subcellular location">
    <subcellularLocation>
        <location evidence="4">Membrane</location>
        <topology evidence="4">Single-pass type II membrane protein</topology>
    </subcellularLocation>
</comment>
<dbReference type="GO" id="GO:0032259">
    <property type="term" value="P:methylation"/>
    <property type="evidence" value="ECO:0007669"/>
    <property type="project" value="UniProtKB-KW"/>
</dbReference>
<gene>
    <name evidence="5" type="ORF">LR48_Vigan04g091300</name>
</gene>
<reference evidence="6" key="1">
    <citation type="journal article" date="2015" name="Proc. Natl. Acad. Sci. U.S.A.">
        <title>Genome sequencing of adzuki bean (Vigna angularis) provides insight into high starch and low fat accumulation and domestication.</title>
        <authorList>
            <person name="Yang K."/>
            <person name="Tian Z."/>
            <person name="Chen C."/>
            <person name="Luo L."/>
            <person name="Zhao B."/>
            <person name="Wang Z."/>
            <person name="Yu L."/>
            <person name="Li Y."/>
            <person name="Sun Y."/>
            <person name="Li W."/>
            <person name="Chen Y."/>
            <person name="Li Y."/>
            <person name="Zhang Y."/>
            <person name="Ai D."/>
            <person name="Zhao J."/>
            <person name="Shang C."/>
            <person name="Ma Y."/>
            <person name="Wu B."/>
            <person name="Wang M."/>
            <person name="Gao L."/>
            <person name="Sun D."/>
            <person name="Zhang P."/>
            <person name="Guo F."/>
            <person name="Wang W."/>
            <person name="Li Y."/>
            <person name="Wang J."/>
            <person name="Varshney R.K."/>
            <person name="Wang J."/>
            <person name="Ling H.Q."/>
            <person name="Wan P."/>
        </authorList>
    </citation>
    <scope>NUCLEOTIDE SEQUENCE</scope>
    <source>
        <strain evidence="6">cv. Jingnong 6</strain>
    </source>
</reference>
<name>A0A0L9UCQ6_PHAAN</name>
<dbReference type="InterPro" id="IPR004159">
    <property type="entry name" value="Put_SAM_MeTrfase"/>
</dbReference>
<evidence type="ECO:0000256" key="1">
    <source>
        <dbReference type="ARBA" id="ARBA00022603"/>
    </source>
</evidence>
<dbReference type="GO" id="GO:0005802">
    <property type="term" value="C:trans-Golgi network"/>
    <property type="evidence" value="ECO:0007669"/>
    <property type="project" value="TreeGrafter"/>
</dbReference>
<dbReference type="GO" id="GO:0008168">
    <property type="term" value="F:methyltransferase activity"/>
    <property type="evidence" value="ECO:0007669"/>
    <property type="project" value="UniProtKB-UniRule"/>
</dbReference>
<sequence length="202" mass="22259">MNPLPVEKKKEGEKFIFPGGGTMFPNGVGKYVDLMQDLILEMKDGTIRTAIDTGCGVASWGGDLLDRGILTLSLAPRDNHEAQGAQARYGLKLALMLPSGALRLSSGAPRRPTLHKLTIRHPEWGAQAPCVASYNGIFNCYHCRTILMRRGSERRVVLENGVATNEESEVKEMDLGHCLSNLHLHHQPVVSSTSSFFFFTHE</sequence>
<dbReference type="Pfam" id="PF03141">
    <property type="entry name" value="Methyltransf_29"/>
    <property type="match status" value="1"/>
</dbReference>
<dbReference type="AlphaFoldDB" id="A0A0L9UCQ6"/>
<dbReference type="EC" id="2.1.1.-" evidence="4"/>
<dbReference type="GO" id="GO:0016020">
    <property type="term" value="C:membrane"/>
    <property type="evidence" value="ECO:0007669"/>
    <property type="project" value="UniProtKB-SubCell"/>
</dbReference>
<evidence type="ECO:0000256" key="2">
    <source>
        <dbReference type="ARBA" id="ARBA00022679"/>
    </source>
</evidence>
<dbReference type="PANTHER" id="PTHR10108:SF1084">
    <property type="entry name" value="METHYLTRANSFERASE"/>
    <property type="match status" value="1"/>
</dbReference>
<keyword evidence="2 4" id="KW-0808">Transferase</keyword>
<keyword evidence="3 4" id="KW-0325">Glycoprotein</keyword>
<keyword evidence="1 4" id="KW-0489">Methyltransferase</keyword>
<evidence type="ECO:0000313" key="6">
    <source>
        <dbReference type="Proteomes" id="UP000053144"/>
    </source>
</evidence>
<comment type="similarity">
    <text evidence="4">Belongs to the methyltransferase superfamily.</text>
</comment>
<evidence type="ECO:0000256" key="4">
    <source>
        <dbReference type="RuleBase" id="RU366043"/>
    </source>
</evidence>
<keyword evidence="4" id="KW-0812">Transmembrane</keyword>